<proteinExistence type="predicted"/>
<reference evidence="1 2" key="1">
    <citation type="submission" date="2019-02" db="EMBL/GenBank/DDBJ databases">
        <title>Genomic Encyclopedia of Type Strains, Phase IV (KMG-IV): sequencing the most valuable type-strain genomes for metagenomic binning, comparative biology and taxonomic classification.</title>
        <authorList>
            <person name="Goeker M."/>
        </authorList>
    </citation>
    <scope>NUCLEOTIDE SEQUENCE [LARGE SCALE GENOMIC DNA]</scope>
    <source>
        <strain evidence="1 2">DSM 19570</strain>
    </source>
</reference>
<comment type="caution">
    <text evidence="1">The sequence shown here is derived from an EMBL/GenBank/DDBJ whole genome shotgun (WGS) entry which is preliminary data.</text>
</comment>
<gene>
    <name evidence="1" type="ORF">EV670_3720</name>
</gene>
<sequence length="229" mass="25779">MSFLEQLRQQAQAREAQLRGDLGHLERHVQLVEAACGSLWRYFGDLARQLDLLEPASPQRFRFDNRTLVEGFTCRRIAADIRRHKPAEGPLAGRELVQQVVLHGVLESGRALDLAKDFPPEIEKLEARLAQAGIRCPGERVNAPETGRFVEMRYRFVADVLVGVRVEPLHESGQLRFVLRNLDGLATVSASFAAHEVTTARLDELAKWWLGEPQRFLEGALAVQRSEPA</sequence>
<protein>
    <submittedName>
        <fullName evidence="1">Uncharacterized protein</fullName>
    </submittedName>
</protein>
<keyword evidence="2" id="KW-1185">Reference proteome</keyword>
<accession>A0A4Q7V624</accession>
<dbReference type="AlphaFoldDB" id="A0A4Q7V624"/>
<dbReference type="Proteomes" id="UP000293671">
    <property type="component" value="Unassembled WGS sequence"/>
</dbReference>
<evidence type="ECO:0000313" key="1">
    <source>
        <dbReference type="EMBL" id="RZT91284.1"/>
    </source>
</evidence>
<organism evidence="1 2">
    <name type="scientific">Rivibacter subsaxonicus</name>
    <dbReference type="NCBI Taxonomy" id="457575"/>
    <lineage>
        <taxon>Bacteria</taxon>
        <taxon>Pseudomonadati</taxon>
        <taxon>Pseudomonadota</taxon>
        <taxon>Betaproteobacteria</taxon>
        <taxon>Burkholderiales</taxon>
        <taxon>Rivibacter</taxon>
    </lineage>
</organism>
<evidence type="ECO:0000313" key="2">
    <source>
        <dbReference type="Proteomes" id="UP000293671"/>
    </source>
</evidence>
<dbReference type="EMBL" id="SHKP01000012">
    <property type="protein sequence ID" value="RZT91284.1"/>
    <property type="molecule type" value="Genomic_DNA"/>
</dbReference>
<dbReference type="RefSeq" id="WP_130434987.1">
    <property type="nucleotide sequence ID" value="NZ_SHKP01000012.1"/>
</dbReference>
<name>A0A4Q7V624_9BURK</name>
<dbReference type="OrthoDB" id="9149369at2"/>